<feature type="compositionally biased region" description="Low complexity" evidence="3">
    <location>
        <begin position="906"/>
        <end position="918"/>
    </location>
</feature>
<keyword evidence="1" id="KW-0378">Hydrolase</keyword>
<feature type="region of interest" description="Disordered" evidence="3">
    <location>
        <begin position="24"/>
        <end position="102"/>
    </location>
</feature>
<dbReference type="PANTHER" id="PTHR47550:SF1">
    <property type="entry name" value="DUAL SPECIFICITY PROTEIN PHOSPHATASE PPS1"/>
    <property type="match status" value="1"/>
</dbReference>
<feature type="compositionally biased region" description="Low complexity" evidence="3">
    <location>
        <begin position="613"/>
        <end position="624"/>
    </location>
</feature>
<feature type="region of interest" description="Disordered" evidence="3">
    <location>
        <begin position="203"/>
        <end position="305"/>
    </location>
</feature>
<feature type="compositionally biased region" description="Polar residues" evidence="3">
    <location>
        <begin position="838"/>
        <end position="854"/>
    </location>
</feature>
<dbReference type="GeneID" id="66079997"/>
<feature type="compositionally biased region" description="Low complexity" evidence="3">
    <location>
        <begin position="62"/>
        <end position="82"/>
    </location>
</feature>
<evidence type="ECO:0000313" key="6">
    <source>
        <dbReference type="EMBL" id="KAG7089221.1"/>
    </source>
</evidence>
<evidence type="ECO:0000256" key="3">
    <source>
        <dbReference type="SAM" id="MobiDB-lite"/>
    </source>
</evidence>
<dbReference type="SUPFAM" id="SSF52799">
    <property type="entry name" value="(Phosphotyrosine protein) phosphatases II"/>
    <property type="match status" value="1"/>
</dbReference>
<feature type="compositionally biased region" description="Polar residues" evidence="3">
    <location>
        <begin position="41"/>
        <end position="51"/>
    </location>
</feature>
<dbReference type="CDD" id="cd14516">
    <property type="entry name" value="DSP_fungal_PPS1"/>
    <property type="match status" value="1"/>
</dbReference>
<dbReference type="Pfam" id="PF00782">
    <property type="entry name" value="DSPc"/>
    <property type="match status" value="1"/>
</dbReference>
<feature type="compositionally biased region" description="Pro residues" evidence="3">
    <location>
        <begin position="1190"/>
        <end position="1201"/>
    </location>
</feature>
<feature type="compositionally biased region" description="Polar residues" evidence="3">
    <location>
        <begin position="596"/>
        <end position="612"/>
    </location>
</feature>
<feature type="compositionally biased region" description="Polar residues" evidence="3">
    <location>
        <begin position="881"/>
        <end position="905"/>
    </location>
</feature>
<feature type="compositionally biased region" description="Basic and acidic residues" evidence="3">
    <location>
        <begin position="1126"/>
        <end position="1135"/>
    </location>
</feature>
<feature type="compositionally biased region" description="Polar residues" evidence="3">
    <location>
        <begin position="1235"/>
        <end position="1261"/>
    </location>
</feature>
<comment type="caution">
    <text evidence="6">The sequence shown here is derived from an EMBL/GenBank/DDBJ whole genome shotgun (WGS) entry which is preliminary data.</text>
</comment>
<dbReference type="InterPro" id="IPR000340">
    <property type="entry name" value="Dual-sp_phosphatase_cat-dom"/>
</dbReference>
<accession>A0A9P7UQN7</accession>
<protein>
    <recommendedName>
        <fullName evidence="8">Protein-tyrosine-phosphatase</fullName>
    </recommendedName>
</protein>
<dbReference type="PANTHER" id="PTHR47550">
    <property type="entry name" value="DUAL SPECIFICITY PROTEIN PHOSPHATASE PPS1"/>
    <property type="match status" value="1"/>
</dbReference>
<dbReference type="GO" id="GO:0008138">
    <property type="term" value="F:protein tyrosine/serine/threonine phosphatase activity"/>
    <property type="evidence" value="ECO:0007669"/>
    <property type="project" value="InterPro"/>
</dbReference>
<feature type="region of interest" description="Disordered" evidence="3">
    <location>
        <begin position="881"/>
        <end position="938"/>
    </location>
</feature>
<dbReference type="EMBL" id="CM032187">
    <property type="protein sequence ID" value="KAG7089221.1"/>
    <property type="molecule type" value="Genomic_DNA"/>
</dbReference>
<keyword evidence="7" id="KW-1185">Reference proteome</keyword>
<sequence>MQVNPDSMRTYGLTYPPNFLESLEKITLSPRPSPAPSMPPTTNINSSSSAAQLDGITKSPTPVSSSNGSLVPSLSPESELSSTPRTPVNKEDTANKNGSNGSNIYILPSPTFCKLHQSHLLNPPPDNVLFPFLHGLEGGNEGLCGFFLGGGVGGHSAAARRKVTVPAYRGLMWVICEDDLDNPEKDLRCLVHPPEYHNVYGLTPPGYDDDSESYFTSEDELDDLDEEDTSSESFSTEENGAAMDVDVAINDSSSPLSDRGNDIDDPNNAEYMHPIAHRPAPMTKPLLNTKDLPIDMEMPTSSSFASTASEDIDMEMDVQSPRDIDSASASLTLNSSIGTPATSAPEVKSRRERKRSQSQPPQLPPPILTCTFRPHELLRRIPRSNPRKCEFTGKRENTPNSPSSSPCFGKEEDFAEGVKVKVEINEEEHQFALAAPDEEEKKTLEEWSAQDPEWEYHLTPLMVPDGISLRNFGCQVAILASLSDIVVYSPLGKTQNAQRLAAHFREALERKRRERIANGHAPETLPAYNVFMLDAAAEEMRKDWWTPLCVRVKEGGAGTGRHANPDGGASWLGNGTVTSSPKLKDYFGDAKGMDIDQNQTSSSERQLSSITPSQQHGSQSHHQQVSYEPNTVDFARREREEMRELTRASEIIHVPVPLMNGAEQEDQLVGEMWLGNVNDVPLPVDTFTCHPDEGRDLEGLEGPDLEAKEWKRLGGSCANPPSNPLGFDICIECHDSALLPGKDHIRMVEERIYAMENAWAAHNSQRSSAPRPPPTAGNILHLPFPSSPPTTQNSVRDVIGVVKWLGGLIGVGEEWGDATDSKSDSASFSLSSCSTNSGATSGDTMNASQPNLIPSPTKSVSSSWSSLGNFIPLPSFPISWSSSGKGPDNTSSSKDNVPDSSTAGDSTANSASVAGSSSGLVTPNGSTTPRSRSFTSPAAANSQISITSFSQDPSLSVPPQHLVQKPKRRWSRPLKILVYSSDGYTESSVPALCLLMAFGVYGAGGSVPLVPTGGQPSTQPEPVQRGMTLPEAYLQLQLGDKWSDAKGKKKIGRSFFVYQSDLTLLRRVENELEKERKAKLRELEEKEKERKRKEEWGRKQEARERRGSFKLEEACHKERERFKLKEREGSVDRGEGGSGSGRKGLFSSFGTNVNPYVVGWGHSGHSSKESSKSTAKTRPSAKSVSFASPQSPPSQPIPTPPAQTQTHDPPPATPPQNGTASASVPSLTALPEHLTSPTPLFSSQVSTGGMTVTRPRSSTYGGSAHSALPGYLGNSLHEQRMRTKFFNEAWFNDSRFDGSFPSRVLDGVYLGNLNHASNVYMLQALGITHVVSVGECALIPPAHGHAQYQHQMTQHPFYPKGSAQQYTHNHHANTFPLHGHSNSVPPTPGSLFLEERAGRIKVLDIQGVCDDGIDTLDEGMLSDICTWIDDARSEGGQVLVHCRVGVSRSATVVIAYVMKSLNLPLVDAYLIVRSRRLSVLIQPNMRLLYNLCGWEVRLGIAKVEEKIAERRKLSSEQPWSKEREDKLREDLLKTELATSLSWPYLAKEVHRLNEKYLG</sequence>
<feature type="region of interest" description="Disordered" evidence="3">
    <location>
        <begin position="1084"/>
        <end position="1106"/>
    </location>
</feature>
<dbReference type="Gene3D" id="3.90.190.10">
    <property type="entry name" value="Protein tyrosine phosphatase superfamily"/>
    <property type="match status" value="1"/>
</dbReference>
<dbReference type="Proteomes" id="UP001049176">
    <property type="component" value="Chromosome 7"/>
</dbReference>
<evidence type="ECO:0008006" key="8">
    <source>
        <dbReference type="Google" id="ProtNLM"/>
    </source>
</evidence>
<keyword evidence="2" id="KW-0904">Protein phosphatase</keyword>
<feature type="compositionally biased region" description="Polar residues" evidence="3">
    <location>
        <begin position="1174"/>
        <end position="1186"/>
    </location>
</feature>
<gene>
    <name evidence="6" type="ORF">E1B28_010922</name>
</gene>
<feature type="compositionally biased region" description="Low complexity" evidence="3">
    <location>
        <begin position="926"/>
        <end position="937"/>
    </location>
</feature>
<dbReference type="OrthoDB" id="273181at2759"/>
<feature type="domain" description="Tyrosine specific protein phosphatases" evidence="5">
    <location>
        <begin position="1418"/>
        <end position="1487"/>
    </location>
</feature>
<evidence type="ECO:0000256" key="2">
    <source>
        <dbReference type="ARBA" id="ARBA00022912"/>
    </source>
</evidence>
<feature type="region of interest" description="Disordered" evidence="3">
    <location>
        <begin position="583"/>
        <end position="631"/>
    </location>
</feature>
<feature type="region of interest" description="Disordered" evidence="3">
    <location>
        <begin position="1160"/>
        <end position="1262"/>
    </location>
</feature>
<dbReference type="InterPro" id="IPR047949">
    <property type="entry name" value="PPS1_DSP"/>
</dbReference>
<dbReference type="SMART" id="SM00195">
    <property type="entry name" value="DSPc"/>
    <property type="match status" value="1"/>
</dbReference>
<feature type="compositionally biased region" description="Basic and acidic residues" evidence="3">
    <location>
        <begin position="583"/>
        <end position="594"/>
    </location>
</feature>
<organism evidence="6 7">
    <name type="scientific">Marasmius oreades</name>
    <name type="common">fairy-ring Marasmius</name>
    <dbReference type="NCBI Taxonomy" id="181124"/>
    <lineage>
        <taxon>Eukaryota</taxon>
        <taxon>Fungi</taxon>
        <taxon>Dikarya</taxon>
        <taxon>Basidiomycota</taxon>
        <taxon>Agaricomycotina</taxon>
        <taxon>Agaricomycetes</taxon>
        <taxon>Agaricomycetidae</taxon>
        <taxon>Agaricales</taxon>
        <taxon>Marasmiineae</taxon>
        <taxon>Marasmiaceae</taxon>
        <taxon>Marasmius</taxon>
    </lineage>
</organism>
<evidence type="ECO:0000313" key="7">
    <source>
        <dbReference type="Proteomes" id="UP001049176"/>
    </source>
</evidence>
<dbReference type="InterPro" id="IPR029021">
    <property type="entry name" value="Prot-tyrosine_phosphatase-like"/>
</dbReference>
<dbReference type="InterPro" id="IPR000387">
    <property type="entry name" value="Tyr_Pase_dom"/>
</dbReference>
<name>A0A9P7UQN7_9AGAR</name>
<feature type="compositionally biased region" description="Polar residues" evidence="3">
    <location>
        <begin position="330"/>
        <end position="342"/>
    </location>
</feature>
<dbReference type="KEGG" id="more:E1B28_010922"/>
<dbReference type="GO" id="GO:0033260">
    <property type="term" value="P:nuclear DNA replication"/>
    <property type="evidence" value="ECO:0007669"/>
    <property type="project" value="InterPro"/>
</dbReference>
<feature type="region of interest" description="Disordered" evidence="3">
    <location>
        <begin position="1126"/>
        <end position="1148"/>
    </location>
</feature>
<reference evidence="6" key="1">
    <citation type="journal article" date="2021" name="Genome Biol. Evol.">
        <title>The assembled and annotated genome of the fairy-ring fungus Marasmius oreades.</title>
        <authorList>
            <person name="Hiltunen M."/>
            <person name="Ament-Velasquez S.L."/>
            <person name="Johannesson H."/>
        </authorList>
    </citation>
    <scope>NUCLEOTIDE SEQUENCE</scope>
    <source>
        <strain evidence="6">03SP1</strain>
    </source>
</reference>
<dbReference type="PROSITE" id="PS50054">
    <property type="entry name" value="TYR_PHOSPHATASE_DUAL"/>
    <property type="match status" value="1"/>
</dbReference>
<dbReference type="PROSITE" id="PS00383">
    <property type="entry name" value="TYR_PHOSPHATASE_1"/>
    <property type="match status" value="1"/>
</dbReference>
<feature type="compositionally biased region" description="Polar residues" evidence="3">
    <location>
        <begin position="1215"/>
        <end position="1226"/>
    </location>
</feature>
<dbReference type="RefSeq" id="XP_043005691.1">
    <property type="nucleotide sequence ID" value="XM_043155909.1"/>
</dbReference>
<feature type="compositionally biased region" description="Acidic residues" evidence="3">
    <location>
        <begin position="207"/>
        <end position="230"/>
    </location>
</feature>
<dbReference type="PROSITE" id="PS50056">
    <property type="entry name" value="TYR_PHOSPHATASE_2"/>
    <property type="match status" value="1"/>
</dbReference>
<dbReference type="InterPro" id="IPR016130">
    <property type="entry name" value="Tyr_Pase_AS"/>
</dbReference>
<feature type="compositionally biased region" description="Basic and acidic residues" evidence="3">
    <location>
        <begin position="387"/>
        <end position="397"/>
    </location>
</feature>
<evidence type="ECO:0000256" key="1">
    <source>
        <dbReference type="ARBA" id="ARBA00022801"/>
    </source>
</evidence>
<evidence type="ECO:0000259" key="5">
    <source>
        <dbReference type="PROSITE" id="PS50056"/>
    </source>
</evidence>
<proteinExistence type="predicted"/>
<feature type="domain" description="Tyrosine-protein phosphatase" evidence="4">
    <location>
        <begin position="1300"/>
        <end position="1500"/>
    </location>
</feature>
<dbReference type="InterPro" id="IPR053239">
    <property type="entry name" value="Dual_spec_PTase"/>
</dbReference>
<feature type="region of interest" description="Disordered" evidence="3">
    <location>
        <begin position="330"/>
        <end position="409"/>
    </location>
</feature>
<dbReference type="InterPro" id="IPR020422">
    <property type="entry name" value="TYR_PHOSPHATASE_DUAL_dom"/>
</dbReference>
<dbReference type="GO" id="GO:0005634">
    <property type="term" value="C:nucleus"/>
    <property type="evidence" value="ECO:0007669"/>
    <property type="project" value="GOC"/>
</dbReference>
<feature type="region of interest" description="Disordered" evidence="3">
    <location>
        <begin position="816"/>
        <end position="859"/>
    </location>
</feature>
<feature type="compositionally biased region" description="Low complexity" evidence="3">
    <location>
        <begin position="824"/>
        <end position="837"/>
    </location>
</feature>
<evidence type="ECO:0000259" key="4">
    <source>
        <dbReference type="PROSITE" id="PS50054"/>
    </source>
</evidence>